<dbReference type="AlphaFoldDB" id="A0A6L8LYF6"/>
<gene>
    <name evidence="1" type="ORF">GTG28_17960</name>
</gene>
<dbReference type="RefSeq" id="WP_114787508.1">
    <property type="nucleotide sequence ID" value="NZ_WWEU01000009.1"/>
</dbReference>
<evidence type="ECO:0000313" key="1">
    <source>
        <dbReference type="EMBL" id="MYM61117.1"/>
    </source>
</evidence>
<sequence>MQQGIDPTTGLSVWGARQAECRLFKAITTQLGSREKRRNVGGEFRKLMGLANEHNRMQAINRIHRIIANPANDLSDIVNPKVDIRIHGAGFLTRINYTYDGQKQVLEL</sequence>
<name>A0A6L8LYF6_9VIBR</name>
<proteinExistence type="predicted"/>
<accession>A0A6L8LYF6</accession>
<reference evidence="1 2" key="1">
    <citation type="submission" date="2020-01" db="EMBL/GenBank/DDBJ databases">
        <title>Draft Genome Sequence of Vibrio sp. strain OCN044, Isolated from a Healthy Coral at Palmyra Atoll.</title>
        <authorList>
            <person name="Videau P."/>
            <person name="Loughran R."/>
            <person name="Esquivel A."/>
            <person name="Deadmond M."/>
            <person name="Paddock B.E."/>
            <person name="Saw J.H."/>
            <person name="Ushijima B."/>
        </authorList>
    </citation>
    <scope>NUCLEOTIDE SEQUENCE [LARGE SCALE GENOMIC DNA]</scope>
    <source>
        <strain evidence="1 2">OCN044</strain>
    </source>
</reference>
<evidence type="ECO:0000313" key="2">
    <source>
        <dbReference type="Proteomes" id="UP000478571"/>
    </source>
</evidence>
<organism evidence="1 2">
    <name type="scientific">Vibrio tetraodonis subsp. pristinus</name>
    <dbReference type="NCBI Taxonomy" id="2695891"/>
    <lineage>
        <taxon>Bacteria</taxon>
        <taxon>Pseudomonadati</taxon>
        <taxon>Pseudomonadota</taxon>
        <taxon>Gammaproteobacteria</taxon>
        <taxon>Vibrionales</taxon>
        <taxon>Vibrionaceae</taxon>
        <taxon>Vibrio</taxon>
    </lineage>
</organism>
<comment type="caution">
    <text evidence="1">The sequence shown here is derived from an EMBL/GenBank/DDBJ whole genome shotgun (WGS) entry which is preliminary data.</text>
</comment>
<dbReference type="EMBL" id="WWEU01000009">
    <property type="protein sequence ID" value="MYM61117.1"/>
    <property type="molecule type" value="Genomic_DNA"/>
</dbReference>
<protein>
    <submittedName>
        <fullName evidence="1">Uncharacterized protein</fullName>
    </submittedName>
</protein>
<dbReference type="Proteomes" id="UP000478571">
    <property type="component" value="Unassembled WGS sequence"/>
</dbReference>
<keyword evidence="2" id="KW-1185">Reference proteome</keyword>